<evidence type="ECO:0000256" key="5">
    <source>
        <dbReference type="ARBA" id="ARBA00022777"/>
    </source>
</evidence>
<organism evidence="8 9">
    <name type="scientific">Aquimarina gracilis</name>
    <dbReference type="NCBI Taxonomy" id="874422"/>
    <lineage>
        <taxon>Bacteria</taxon>
        <taxon>Pseudomonadati</taxon>
        <taxon>Bacteroidota</taxon>
        <taxon>Flavobacteriia</taxon>
        <taxon>Flavobacteriales</taxon>
        <taxon>Flavobacteriaceae</taxon>
        <taxon>Aquimarina</taxon>
    </lineage>
</organism>
<keyword evidence="4" id="KW-0808">Transferase</keyword>
<feature type="domain" description="PAC" evidence="7">
    <location>
        <begin position="357"/>
        <end position="409"/>
    </location>
</feature>
<proteinExistence type="predicted"/>
<dbReference type="PROSITE" id="PS50113">
    <property type="entry name" value="PAC"/>
    <property type="match status" value="3"/>
</dbReference>
<evidence type="ECO:0000259" key="6">
    <source>
        <dbReference type="PROSITE" id="PS50109"/>
    </source>
</evidence>
<comment type="caution">
    <text evidence="8">The sequence shown here is derived from an EMBL/GenBank/DDBJ whole genome shotgun (WGS) entry which is preliminary data.</text>
</comment>
<evidence type="ECO:0000313" key="9">
    <source>
        <dbReference type="Proteomes" id="UP001327027"/>
    </source>
</evidence>
<keyword evidence="9" id="KW-1185">Reference proteome</keyword>
<dbReference type="InterPro" id="IPR001610">
    <property type="entry name" value="PAC"/>
</dbReference>
<name>A0ABU5ZPB1_9FLAO</name>
<comment type="catalytic activity">
    <reaction evidence="1">
        <text>ATP + protein L-histidine = ADP + protein N-phospho-L-histidine.</text>
        <dbReference type="EC" id="2.7.13.3"/>
    </reaction>
</comment>
<dbReference type="SUPFAM" id="SSF55785">
    <property type="entry name" value="PYP-like sensor domain (PAS domain)"/>
    <property type="match status" value="3"/>
</dbReference>
<dbReference type="InterPro" id="IPR035965">
    <property type="entry name" value="PAS-like_dom_sf"/>
</dbReference>
<dbReference type="PANTHER" id="PTHR43304">
    <property type="entry name" value="PHYTOCHROME-LIKE PROTEIN CPH1"/>
    <property type="match status" value="1"/>
</dbReference>
<keyword evidence="3" id="KW-0597">Phosphoprotein</keyword>
<dbReference type="EMBL" id="JAYKLX010000001">
    <property type="protein sequence ID" value="MEB3343965.1"/>
    <property type="molecule type" value="Genomic_DNA"/>
</dbReference>
<dbReference type="InterPro" id="IPR052162">
    <property type="entry name" value="Sensor_kinase/Photoreceptor"/>
</dbReference>
<dbReference type="InterPro" id="IPR000700">
    <property type="entry name" value="PAS-assoc_C"/>
</dbReference>
<dbReference type="Gene3D" id="3.30.450.20">
    <property type="entry name" value="PAS domain"/>
    <property type="match status" value="3"/>
</dbReference>
<evidence type="ECO:0000256" key="4">
    <source>
        <dbReference type="ARBA" id="ARBA00022679"/>
    </source>
</evidence>
<dbReference type="SMART" id="SM00086">
    <property type="entry name" value="PAC"/>
    <property type="match status" value="3"/>
</dbReference>
<evidence type="ECO:0000256" key="3">
    <source>
        <dbReference type="ARBA" id="ARBA00022553"/>
    </source>
</evidence>
<feature type="domain" description="PAC" evidence="7">
    <location>
        <begin position="238"/>
        <end position="291"/>
    </location>
</feature>
<protein>
    <recommendedName>
        <fullName evidence="2">histidine kinase</fullName>
        <ecNumber evidence="2">2.7.13.3</ecNumber>
    </recommendedName>
</protein>
<dbReference type="RefSeq" id="WP_324178019.1">
    <property type="nucleotide sequence ID" value="NZ_BAABAW010000016.1"/>
</dbReference>
<accession>A0ABU5ZPB1</accession>
<dbReference type="InterPro" id="IPR036890">
    <property type="entry name" value="HATPase_C_sf"/>
</dbReference>
<keyword evidence="5" id="KW-0418">Kinase</keyword>
<dbReference type="PROSITE" id="PS50109">
    <property type="entry name" value="HIS_KIN"/>
    <property type="match status" value="1"/>
</dbReference>
<evidence type="ECO:0000256" key="2">
    <source>
        <dbReference type="ARBA" id="ARBA00012438"/>
    </source>
</evidence>
<dbReference type="CDD" id="cd00130">
    <property type="entry name" value="PAS"/>
    <property type="match status" value="3"/>
</dbReference>
<feature type="domain" description="Histidine kinase" evidence="6">
    <location>
        <begin position="426"/>
        <end position="639"/>
    </location>
</feature>
<dbReference type="InterPro" id="IPR013656">
    <property type="entry name" value="PAS_4"/>
</dbReference>
<dbReference type="Pfam" id="PF08447">
    <property type="entry name" value="PAS_3"/>
    <property type="match status" value="2"/>
</dbReference>
<gene>
    <name evidence="8" type="ORF">U6A24_00755</name>
</gene>
<dbReference type="PRINTS" id="PR00344">
    <property type="entry name" value="BCTRLSENSOR"/>
</dbReference>
<dbReference type="PANTHER" id="PTHR43304:SF1">
    <property type="entry name" value="PAC DOMAIN-CONTAINING PROTEIN"/>
    <property type="match status" value="1"/>
</dbReference>
<evidence type="ECO:0000259" key="7">
    <source>
        <dbReference type="PROSITE" id="PS50113"/>
    </source>
</evidence>
<evidence type="ECO:0000256" key="1">
    <source>
        <dbReference type="ARBA" id="ARBA00000085"/>
    </source>
</evidence>
<dbReference type="InterPro" id="IPR005467">
    <property type="entry name" value="His_kinase_dom"/>
</dbReference>
<dbReference type="InterPro" id="IPR003594">
    <property type="entry name" value="HATPase_dom"/>
</dbReference>
<dbReference type="Proteomes" id="UP001327027">
    <property type="component" value="Unassembled WGS sequence"/>
</dbReference>
<evidence type="ECO:0000313" key="8">
    <source>
        <dbReference type="EMBL" id="MEB3343965.1"/>
    </source>
</evidence>
<feature type="domain" description="PAC" evidence="7">
    <location>
        <begin position="108"/>
        <end position="160"/>
    </location>
</feature>
<dbReference type="SUPFAM" id="SSF55874">
    <property type="entry name" value="ATPase domain of HSP90 chaperone/DNA topoisomerase II/histidine kinase"/>
    <property type="match status" value="1"/>
</dbReference>
<dbReference type="Gene3D" id="3.30.565.10">
    <property type="entry name" value="Histidine kinase-like ATPase, C-terminal domain"/>
    <property type="match status" value="1"/>
</dbReference>
<dbReference type="SMART" id="SM00091">
    <property type="entry name" value="PAS"/>
    <property type="match status" value="3"/>
</dbReference>
<dbReference type="Pfam" id="PF08448">
    <property type="entry name" value="PAS_4"/>
    <property type="match status" value="1"/>
</dbReference>
<dbReference type="SMART" id="SM00387">
    <property type="entry name" value="HATPase_c"/>
    <property type="match status" value="1"/>
</dbReference>
<sequence>MKEDQKILGGSLLGKDENYLKKELYDLIKKDNILFDFLQEAALDGLWFWDLNQPENEWMNPKFWITLGYDPKEMPHKASSWQDIIHKDDLKDVYANFAKHSQDPSYPYDQIVRYKHKLGHTVWIRCRGIIIRDQDGKPQKMLGAHTDITEIKEKEQELRLTSAFFEQVIDGTNLGTWQWNVKTGETIFNKRWAEIIGYTLDELKPVSIDTWMKHAYKKDLEKSNKLLQDHFEGKTPVYECEARMIHKDGSLVWVLDKGKIVSWDTEGNPEWMVGSHQEITENKKAYERNRLFIQQAPTAIAMFNENMEYLAASQEWFSVFNIKNKDIIGTSYYDILPKIGNQWKRNHQECLKGKVIKNNEERIEKEDGSIQWLTWEFRPWFADENKVGGIIIHALDITKIKREEELKSLLAVAEDQNRRLRNFAHIVSHNLKSHSGNFEMLLDLLVQENPIIAENEIIKLFKTASEHLSETIIHLNEVVLMNTSVDENLIELNLCEVTDRTVKSVSAISTETQVIINNKIKPGINVLGIPAYLDSILLNLITNGIKYRSKNRDSYVSLSAYTDEKYVVLCVEDNGLGIDLKKHRAKLFGMYKTFHHNKDARGIGLFITKNQVEAMGGKIEVESEVDKGTLFKIYLKHEKN</sequence>
<dbReference type="Pfam" id="PF02518">
    <property type="entry name" value="HATPase_c"/>
    <property type="match status" value="1"/>
</dbReference>
<dbReference type="InterPro" id="IPR000014">
    <property type="entry name" value="PAS"/>
</dbReference>
<dbReference type="InterPro" id="IPR013655">
    <property type="entry name" value="PAS_fold_3"/>
</dbReference>
<dbReference type="InterPro" id="IPR004358">
    <property type="entry name" value="Sig_transdc_His_kin-like_C"/>
</dbReference>
<dbReference type="NCBIfam" id="TIGR00229">
    <property type="entry name" value="sensory_box"/>
    <property type="match status" value="3"/>
</dbReference>
<reference evidence="8 9" key="1">
    <citation type="journal article" date="2013" name="Int. J. Syst. Evol. Microbiol.">
        <title>Aquimarina gracilis sp. nov., isolated from the gut microflora of a mussel, Mytilus coruscus, and emended description of Aquimarina spongiae.</title>
        <authorList>
            <person name="Park S.C."/>
            <person name="Choe H.N."/>
            <person name="Baik K.S."/>
            <person name="Seong C.N."/>
        </authorList>
    </citation>
    <scope>NUCLEOTIDE SEQUENCE [LARGE SCALE GENOMIC DNA]</scope>
    <source>
        <strain evidence="8 9">PSC32</strain>
    </source>
</reference>
<dbReference type="EC" id="2.7.13.3" evidence="2"/>